<keyword evidence="10" id="KW-0804">Transcription</keyword>
<feature type="region of interest" description="Disordered" evidence="15">
    <location>
        <begin position="2005"/>
        <end position="2071"/>
    </location>
</feature>
<dbReference type="PROSITE" id="PS50252">
    <property type="entry name" value="TBOX_3"/>
    <property type="match status" value="1"/>
</dbReference>
<evidence type="ECO:0000256" key="15">
    <source>
        <dbReference type="SAM" id="MobiDB-lite"/>
    </source>
</evidence>
<name>A0A8C3XBQ3_9PASS</name>
<dbReference type="InterPro" id="IPR018186">
    <property type="entry name" value="TF_T-box_CS"/>
</dbReference>
<feature type="compositionally biased region" description="Basic and acidic residues" evidence="15">
    <location>
        <begin position="2245"/>
        <end position="2268"/>
    </location>
</feature>
<comment type="function">
    <text evidence="12">Functions as a dual-specificity transcription factor, regulating the expression of both MAX-network and T-box family target genes. Functions as a repressor or an activator. Binds to 5'-AATTTCACACCTAGGTGTGAAATT-3' core sequence and seems to regulate MYC-MAX target genes. Suppresses transcriptional activation by MYC and inhibits MYC-dependent cell transformation. Function activated by heterodimerization with MAX. This heterodimerization serves the dual function of both generating an E-box-binding heterodimer and simultaneously blocking interaction of a corepressor.</text>
</comment>
<dbReference type="InterPro" id="IPR036638">
    <property type="entry name" value="HLH_DNA-bd_sf"/>
</dbReference>
<feature type="compositionally biased region" description="Basic and acidic residues" evidence="15">
    <location>
        <begin position="2160"/>
        <end position="2174"/>
    </location>
</feature>
<feature type="region of interest" description="Disordered" evidence="15">
    <location>
        <begin position="1099"/>
        <end position="1129"/>
    </location>
</feature>
<dbReference type="GO" id="GO:0001708">
    <property type="term" value="P:cell fate specification"/>
    <property type="evidence" value="ECO:0007669"/>
    <property type="project" value="TreeGrafter"/>
</dbReference>
<dbReference type="PANTHER" id="PTHR11267">
    <property type="entry name" value="T-BOX PROTEIN-RELATED"/>
    <property type="match status" value="1"/>
</dbReference>
<feature type="region of interest" description="Disordered" evidence="15">
    <location>
        <begin position="2458"/>
        <end position="2486"/>
    </location>
</feature>
<evidence type="ECO:0000256" key="8">
    <source>
        <dbReference type="ARBA" id="ARBA00023054"/>
    </source>
</evidence>
<feature type="compositionally biased region" description="Low complexity" evidence="15">
    <location>
        <begin position="2800"/>
        <end position="2811"/>
    </location>
</feature>
<evidence type="ECO:0000256" key="3">
    <source>
        <dbReference type="ARBA" id="ARBA00022491"/>
    </source>
</evidence>
<feature type="compositionally biased region" description="Acidic residues" evidence="15">
    <location>
        <begin position="2111"/>
        <end position="2123"/>
    </location>
</feature>
<feature type="compositionally biased region" description="Acidic residues" evidence="15">
    <location>
        <begin position="2378"/>
        <end position="2405"/>
    </location>
</feature>
<accession>A0A8C3XBQ3</accession>
<feature type="region of interest" description="Disordered" evidence="15">
    <location>
        <begin position="1863"/>
        <end position="1912"/>
    </location>
</feature>
<evidence type="ECO:0000259" key="16">
    <source>
        <dbReference type="PROSITE" id="PS50252"/>
    </source>
</evidence>
<evidence type="ECO:0000256" key="10">
    <source>
        <dbReference type="ARBA" id="ARBA00023163"/>
    </source>
</evidence>
<protein>
    <recommendedName>
        <fullName evidence="13">MAX gene-associated protein</fullName>
    </recommendedName>
</protein>
<feature type="region of interest" description="Disordered" evidence="15">
    <location>
        <begin position="587"/>
        <end position="632"/>
    </location>
</feature>
<keyword evidence="5" id="KW-0597">Phosphoprotein</keyword>
<dbReference type="FunFam" id="2.60.40.820:FF:000009">
    <property type="entry name" value="MAX gene-associated protein isoform X1"/>
    <property type="match status" value="1"/>
</dbReference>
<dbReference type="GO" id="GO:0000981">
    <property type="term" value="F:DNA-binding transcription factor activity, RNA polymerase II-specific"/>
    <property type="evidence" value="ECO:0007669"/>
    <property type="project" value="TreeGrafter"/>
</dbReference>
<dbReference type="Pfam" id="PF16059">
    <property type="entry name" value="MGA_dom"/>
    <property type="match status" value="1"/>
</dbReference>
<feature type="compositionally biased region" description="Polar residues" evidence="15">
    <location>
        <begin position="2043"/>
        <end position="2070"/>
    </location>
</feature>
<evidence type="ECO:0000256" key="6">
    <source>
        <dbReference type="ARBA" id="ARBA00022843"/>
    </source>
</evidence>
<dbReference type="PRINTS" id="PR00937">
    <property type="entry name" value="TBOX"/>
</dbReference>
<evidence type="ECO:0000259" key="17">
    <source>
        <dbReference type="PROSITE" id="PS50888"/>
    </source>
</evidence>
<keyword evidence="2" id="KW-0488">Methylation</keyword>
<dbReference type="InterPro" id="IPR037935">
    <property type="entry name" value="MAX_gene-associated_bHLHzip"/>
</dbReference>
<evidence type="ECO:0000256" key="1">
    <source>
        <dbReference type="ARBA" id="ARBA00004123"/>
    </source>
</evidence>
<dbReference type="SMART" id="SM00353">
    <property type="entry name" value="HLH"/>
    <property type="match status" value="1"/>
</dbReference>
<keyword evidence="19" id="KW-1185">Reference proteome</keyword>
<dbReference type="FunFam" id="4.10.280.10:FF:000040">
    <property type="entry name" value="MAX gene-associated protein isoform X1"/>
    <property type="match status" value="1"/>
</dbReference>
<feature type="region of interest" description="Disordered" evidence="15">
    <location>
        <begin position="2602"/>
        <end position="2646"/>
    </location>
</feature>
<keyword evidence="8" id="KW-0175">Coiled coil</keyword>
<dbReference type="GO" id="GO:0071339">
    <property type="term" value="C:MLL1 complex"/>
    <property type="evidence" value="ECO:0007669"/>
    <property type="project" value="InterPro"/>
</dbReference>
<feature type="region of interest" description="Disordered" evidence="15">
    <location>
        <begin position="2800"/>
        <end position="2844"/>
    </location>
</feature>
<feature type="region of interest" description="Disordered" evidence="15">
    <location>
        <begin position="1635"/>
        <end position="1654"/>
    </location>
</feature>
<keyword evidence="6" id="KW-0832">Ubl conjugation</keyword>
<proteinExistence type="predicted"/>
<feature type="compositionally biased region" description="Basic and acidic residues" evidence="15">
    <location>
        <begin position="2341"/>
        <end position="2356"/>
    </location>
</feature>
<dbReference type="Pfam" id="PF00907">
    <property type="entry name" value="T-box"/>
    <property type="match status" value="1"/>
</dbReference>
<keyword evidence="4" id="KW-1017">Isopeptide bond</keyword>
<evidence type="ECO:0000256" key="9">
    <source>
        <dbReference type="ARBA" id="ARBA00023125"/>
    </source>
</evidence>
<dbReference type="InterPro" id="IPR001699">
    <property type="entry name" value="TF_T-box"/>
</dbReference>
<feature type="compositionally biased region" description="Polar residues" evidence="15">
    <location>
        <begin position="2324"/>
        <end position="2333"/>
    </location>
</feature>
<keyword evidence="9 14" id="KW-0238">DNA-binding</keyword>
<dbReference type="CDD" id="cd18911">
    <property type="entry name" value="bHLHzip_MGA"/>
    <property type="match status" value="1"/>
</dbReference>
<feature type="compositionally biased region" description="Polar residues" evidence="15">
    <location>
        <begin position="593"/>
        <end position="606"/>
    </location>
</feature>
<feature type="region of interest" description="Disordered" evidence="15">
    <location>
        <begin position="1750"/>
        <end position="1782"/>
    </location>
</feature>
<dbReference type="Gene3D" id="4.10.280.10">
    <property type="entry name" value="Helix-loop-helix DNA-binding domain"/>
    <property type="match status" value="1"/>
</dbReference>
<feature type="compositionally biased region" description="Acidic residues" evidence="15">
    <location>
        <begin position="1104"/>
        <end position="1119"/>
    </location>
</feature>
<dbReference type="Ensembl" id="ENSCRFT00000010180.1">
    <property type="protein sequence ID" value="ENSCRFP00000009827.1"/>
    <property type="gene ID" value="ENSCRFG00000007683.1"/>
</dbReference>
<evidence type="ECO:0000256" key="2">
    <source>
        <dbReference type="ARBA" id="ARBA00022481"/>
    </source>
</evidence>
<feature type="compositionally biased region" description="Low complexity" evidence="15">
    <location>
        <begin position="2127"/>
        <end position="2140"/>
    </location>
</feature>
<dbReference type="InterPro" id="IPR011598">
    <property type="entry name" value="bHLH_dom"/>
</dbReference>
<evidence type="ECO:0000256" key="4">
    <source>
        <dbReference type="ARBA" id="ARBA00022499"/>
    </source>
</evidence>
<reference evidence="18" key="2">
    <citation type="submission" date="2025-09" db="UniProtKB">
        <authorList>
            <consortium name="Ensembl"/>
        </authorList>
    </citation>
    <scope>IDENTIFICATION</scope>
</reference>
<feature type="domain" description="BHLH" evidence="17">
    <location>
        <begin position="2499"/>
        <end position="2550"/>
    </location>
</feature>
<dbReference type="SUPFAM" id="SSF49417">
    <property type="entry name" value="p53-like transcription factors"/>
    <property type="match status" value="1"/>
</dbReference>
<dbReference type="GO" id="GO:0045893">
    <property type="term" value="P:positive regulation of DNA-templated transcription"/>
    <property type="evidence" value="ECO:0007669"/>
    <property type="project" value="InterPro"/>
</dbReference>
<keyword evidence="7" id="KW-0805">Transcription regulation</keyword>
<comment type="subcellular location">
    <subcellularLocation>
        <location evidence="1 14">Nucleus</location>
    </subcellularLocation>
</comment>
<feature type="compositionally biased region" description="Polar residues" evidence="15">
    <location>
        <begin position="2204"/>
        <end position="2218"/>
    </location>
</feature>
<dbReference type="SUPFAM" id="SSF47459">
    <property type="entry name" value="HLH, helix-loop-helix DNA-binding domain"/>
    <property type="match status" value="1"/>
</dbReference>
<feature type="compositionally biased region" description="Basic and acidic residues" evidence="15">
    <location>
        <begin position="2313"/>
        <end position="2322"/>
    </location>
</feature>
<dbReference type="GO" id="GO:0000978">
    <property type="term" value="F:RNA polymerase II cis-regulatory region sequence-specific DNA binding"/>
    <property type="evidence" value="ECO:0007669"/>
    <property type="project" value="InterPro"/>
</dbReference>
<feature type="region of interest" description="Disordered" evidence="15">
    <location>
        <begin position="2083"/>
        <end position="2419"/>
    </location>
</feature>
<evidence type="ECO:0000313" key="18">
    <source>
        <dbReference type="Ensembl" id="ENSCRFP00000009827.1"/>
    </source>
</evidence>
<dbReference type="Gene3D" id="2.60.40.820">
    <property type="entry name" value="Transcription factor, T-box"/>
    <property type="match status" value="1"/>
</dbReference>
<feature type="compositionally biased region" description="Low complexity" evidence="15">
    <location>
        <begin position="1635"/>
        <end position="1645"/>
    </location>
</feature>
<feature type="compositionally biased region" description="Basic and acidic residues" evidence="15">
    <location>
        <begin position="1267"/>
        <end position="1282"/>
    </location>
</feature>
<evidence type="ECO:0000256" key="11">
    <source>
        <dbReference type="ARBA" id="ARBA00023242"/>
    </source>
</evidence>
<evidence type="ECO:0000256" key="12">
    <source>
        <dbReference type="ARBA" id="ARBA00059348"/>
    </source>
</evidence>
<reference evidence="18" key="1">
    <citation type="submission" date="2025-08" db="UniProtKB">
        <authorList>
            <consortium name="Ensembl"/>
        </authorList>
    </citation>
    <scope>IDENTIFICATION</scope>
</reference>
<evidence type="ECO:0000256" key="5">
    <source>
        <dbReference type="ARBA" id="ARBA00022553"/>
    </source>
</evidence>
<dbReference type="PROSITE" id="PS50888">
    <property type="entry name" value="BHLH"/>
    <property type="match status" value="1"/>
</dbReference>
<dbReference type="PROSITE" id="PS01264">
    <property type="entry name" value="TBOX_2"/>
    <property type="match status" value="1"/>
</dbReference>
<feature type="domain" description="T-box" evidence="16">
    <location>
        <begin position="79"/>
        <end position="260"/>
    </location>
</feature>
<evidence type="ECO:0000256" key="14">
    <source>
        <dbReference type="PROSITE-ProRule" id="PRU00201"/>
    </source>
</evidence>
<dbReference type="Proteomes" id="UP000694396">
    <property type="component" value="Unplaced"/>
</dbReference>
<feature type="region of interest" description="Disordered" evidence="15">
    <location>
        <begin position="1505"/>
        <end position="1539"/>
    </location>
</feature>
<feature type="compositionally biased region" description="Basic and acidic residues" evidence="15">
    <location>
        <begin position="1235"/>
        <end position="1247"/>
    </location>
</feature>
<feature type="region of interest" description="Disordered" evidence="15">
    <location>
        <begin position="876"/>
        <end position="925"/>
    </location>
</feature>
<feature type="compositionally biased region" description="Polar residues" evidence="15">
    <location>
        <begin position="1505"/>
        <end position="1519"/>
    </location>
</feature>
<dbReference type="PANTHER" id="PTHR11267:SF32">
    <property type="entry name" value="MAX GENE-ASSOCIATED PROTEIN"/>
    <property type="match status" value="1"/>
</dbReference>
<dbReference type="InterPro" id="IPR046360">
    <property type="entry name" value="T-box_DNA-bd"/>
</dbReference>
<dbReference type="CDD" id="cd20195">
    <property type="entry name" value="T-box_MGA-like"/>
    <property type="match status" value="1"/>
</dbReference>
<feature type="compositionally biased region" description="Basic residues" evidence="15">
    <location>
        <begin position="607"/>
        <end position="618"/>
    </location>
</feature>
<organism evidence="18 19">
    <name type="scientific">Cyanoderma ruficeps</name>
    <name type="common">rufous-capped babbler</name>
    <dbReference type="NCBI Taxonomy" id="181631"/>
    <lineage>
        <taxon>Eukaryota</taxon>
        <taxon>Metazoa</taxon>
        <taxon>Chordata</taxon>
        <taxon>Craniata</taxon>
        <taxon>Vertebrata</taxon>
        <taxon>Euteleostomi</taxon>
        <taxon>Archelosauria</taxon>
        <taxon>Archosauria</taxon>
        <taxon>Dinosauria</taxon>
        <taxon>Saurischia</taxon>
        <taxon>Theropoda</taxon>
        <taxon>Coelurosauria</taxon>
        <taxon>Aves</taxon>
        <taxon>Neognathae</taxon>
        <taxon>Neoaves</taxon>
        <taxon>Telluraves</taxon>
        <taxon>Australaves</taxon>
        <taxon>Passeriformes</taxon>
        <taxon>Sylvioidea</taxon>
        <taxon>Timaliidae</taxon>
        <taxon>Cyanoderma</taxon>
    </lineage>
</organism>
<feature type="compositionally biased region" description="Basic and acidic residues" evidence="15">
    <location>
        <begin position="2602"/>
        <end position="2611"/>
    </location>
</feature>
<sequence length="3200" mass="346507">MEKQQIVLASRDGGTVSGAAPAFFVILKQQQGNGKADQGILVANRDACALASSVSTPVKPRVKTCLPADCVSGGITVTLENNSMWNEFYHCNTEMILTKQGRRMFPYCRYWITGLNSSKKYILVMDISPVDNHRYKWNGRWWEPSGRAEPHVLGRVFIHPESPSTGQFWMHQPVSFYKLKLTNNTLDQEGHIILHSMHRYLPRLHLVPANKATEVIQLNGPGVHTFTFPQTEFFAVTAYQNIQITQLKIDYNPFAKGFRDDGLNSRPQRDMKQNSNLELEGGDVFSTPDVCGRSAEVDALDAHQRSLDSSFIDQNPSDIGLDKESFNAEGDFLGLLDSDLPSGVMPKLKQEVSESPIASSYESNSRVTSPLDPNGHFNVVIKEEPVDDYDYESNICTQGITVKQEDTDEETDEFSNTDDDDPVVQKHLMRRREADGIDGEFRSGKRMLAKSSGVAKAKMLKLDSGKMPVVYLEPCAVTKSTVKISELPQTMLSSCKRDKSPLGAVLDSLPVCFENHKDSCSGIVSVSGELVVKKESPVSKMSQKYCSIGEAQWALSKSPNFNLRGSVSCDFPDKEICGRKRPGILKNPMSLKGSGNNQSTLSSVTNKRGRPRKLKISKAGRPPKGIGKNVVASKSTSLGPGSILPDVKPDLEDVDGVLFVSFASKEALDINTVDRAGAEESQNLQAPLLTTSDPDCQARIQVLEKELMEELKTLRHKQVIHPSLQEVGLKLNSVDPTMSIDLKYLGVQLPLSYSNYSVWSYPGTNPNSPDTGFPFVSRTGKTNDFTKIKGWRGKLHGASRNEGGSSEGSLKNRSAFCSDKLDEYLENEGKLMETSMGFSSNAPTSPVVYQLPTKSTSYVRTLDSVLKKQSTVIPSTSYTLKPVPPSSTSRKTKTQTRQTNRVKSSYRPILPSPFPAKQKQVSSVAGEKAAKSASSLSNQADGVVLPTVDENTFPKQISLRQAPQHHQAPRPPGLSKSQVKLMDLEDCALWDGKPRTYITEERADISLATLLTAQASLKNKPIHKIIRRRAPPCNNDFCRLGCICASLALEKRQPTHCRRPDCMFGCTCLKRRVLLVKGGTKHKKMTKKAVRGNLVLFGTQGQQQEEENVEEEGNGEEEETKQKDRKKRKRVEYTICDSEPEPPVRNCPLWVKVEGEVDPEPIYVPTPSVIEPVKSMVLPNPEVSLPSKRSSSGTKPGRVYTPRPNPVVREEDKDPVYMYFESLMTCARVRAYEHKREEKKQQKDKNDSQSCTVKQEHEPELQSPEKAACEVDKDTNKSREESWCSSRSEGDSFSTSYVHHTTQGEPTKLFEIISDCSLEEDHNKILTILSQHINSNAPQSLKVGSFIIELASEYKAQDENHPSVCSSRVKISVPSYQDKDEKPEIPVLETPDSAVASCNNSGNVKVIRAEPVDKLREKLQGGKGLPFYAGVSPAGKLVVYKRQADTSPSGLIQVNDKRYPQAKLLLGQMGALHPANRLAAYITGRLQPTVLDIAALSTVISKVASSAKTPASGTPSVQGPTTSSPKTTSSTSTTSTPTVTTLKTHVPAQRQIAARPSPGGVFAQFVINKAGALQQKIPGASTRQAASGRQFLSIKPTPITVIAPMGPSAPSPALCTVCPEVTAATTTSPVTVESTSVASTVTSPSRTKAGESPCSPPAIAVTAAPATPLISTCTTPSTTPAATVNTTKPGIVTAVATTSFPKTVVTPPTVNCAVVTTSTSTVVLTTAAAATPVVTTLTSSTVSVPVILSGVNSSPPQNPKREDAVPQAASKTPPKIAPGTDKRVGPRLLLIPVHQASSALRPLNTQVAQRQRMVLQPLRSPGAVNLFRHPNGQIIQLVPLQQVRTPGAQPSVQPVMLRNPGSIVGIRLPAPSKPPESPVSPTSSVSSTSPAANSATVPKLSPPSNPATQASSLPSVSSFVSQAGTLTLRISSSATSNVTNQTASESKVTCSSGGLPATTANLIPLQSGSFALLQLPGQKTVPNSILHHFASLQMKKDYRKICKKEDSGAAQQKENGKAPCSGDTEVTESDVTVPDGKQEENELSINQSNAVEESASGIVTPSSDRNSTSLEIVEKNSKVLESSCDDSFSSQHDVSADVVSSDHSYISEKPNDEEEKEASDEKEDSVSSETVVEAVSANSETVCGSSDESSVAPLDNAHSQSHENRETAELKNHGQEQTQAEQEKKPVKEEEEDAQTQMEEDNRASSGQLHSQQKQDIQLQIKEEQREAELFENKQEFQGDAAQLDMERREYKGSIEVENIGEKTRSKSETASAKSEDNASGEEYTVDTEESKGNIARQEGSNSQEQGACVSLEEMKTGHDILTHVNSSWSKISSIVPPLENRSEVDNKANTSEKSDFLTAPEQRVHNKSYMPTIDITADLEEDEEEDEEEEEEDEKTDDSADEMLDGASDFPSEEEVDVERVDACEYREDDEQVDIETVEELSEKINIARLKATAAHIDPSDQKYHPPNSSDETLSEKHSKKHQTWKRKLKSQAEAFAHYRQTHTANERRRRNEMRGLFDKLKRVLGLLNLPKVSKCYILKQAFEEIQGLTDQADKFIGQKTLLTRKRDGLIRKVSTLSGKTEEVVLKKLEYIYAKQKAIEAEKKKKEPEPQKSAAPSTASTQKEGSSAGPREPTPIAMTNRRGKPLILARRGVRATEDSSASLTLTAASVVMTPQGQVLTLKSPLVPGQVAAVPSALLQAELKPRGAGTAMTTQPGITSVMIQLPGSTVPVQVKGILTNSTIPITLSTVAGNPVPSTVVSATASHSDSEDSFMMPKIVNVTSLAAEAGMNLNLNRNKNSSATAAAGTPASEQSLAVAPLETRSSDNVLSEEKAKPCLGNSDGDGRITTGPTKVFFENKDALPQLWNVSCTKEPPESFSKKLCIGEFVGSQARRKDGDSGGERLKSKELSFRKLQIKDARIEMELRKVASAMEEADLDTSEILSSIEESDDTDETLTSLLNEIAFLNQQLNDDASAMSELPGALSSDFSHKDAEACRGTASDLSAADGSSFQFGHLGGSFKDLSEVPESGGSLSPLLLHLEDDELSDGDKNSGEPSSEADVLKIVIGTEMKNPLSDLSVTSGGNGKTVTTLSDATNVTPPVLQMKTNLESSNADTSWRPMPKLAPLGLKVASLPVDSEGQSNKVMPLLAPIVGKLAPSGVKNSLPATLQEGQDNKLMPTLAPVVAKLNTTGTLPSNSAGK</sequence>
<feature type="compositionally biased region" description="Low complexity" evidence="15">
    <location>
        <begin position="1879"/>
        <end position="1898"/>
    </location>
</feature>
<keyword evidence="3" id="KW-0678">Repressor</keyword>
<feature type="compositionally biased region" description="Low complexity" evidence="15">
    <location>
        <begin position="1520"/>
        <end position="1539"/>
    </location>
</feature>
<dbReference type="GO" id="GO:0046983">
    <property type="term" value="F:protein dimerization activity"/>
    <property type="evidence" value="ECO:0007669"/>
    <property type="project" value="InterPro"/>
</dbReference>
<keyword evidence="11 14" id="KW-0539">Nucleus</keyword>
<dbReference type="SMART" id="SM00425">
    <property type="entry name" value="TBOX"/>
    <property type="match status" value="1"/>
</dbReference>
<dbReference type="Pfam" id="PF00010">
    <property type="entry name" value="HLH"/>
    <property type="match status" value="1"/>
</dbReference>
<feature type="region of interest" description="Disordered" evidence="15">
    <location>
        <begin position="1179"/>
        <end position="1209"/>
    </location>
</feature>
<feature type="compositionally biased region" description="Low complexity" evidence="15">
    <location>
        <begin position="2089"/>
        <end position="2104"/>
    </location>
</feature>
<evidence type="ECO:0000313" key="19">
    <source>
        <dbReference type="Proteomes" id="UP000694396"/>
    </source>
</evidence>
<dbReference type="InterPro" id="IPR036960">
    <property type="entry name" value="T-box_sf"/>
</dbReference>
<dbReference type="InterPro" id="IPR032060">
    <property type="entry name" value="MGA_dom"/>
</dbReference>
<dbReference type="GO" id="GO:0000785">
    <property type="term" value="C:chromatin"/>
    <property type="evidence" value="ECO:0007669"/>
    <property type="project" value="TreeGrafter"/>
</dbReference>
<evidence type="ECO:0000256" key="7">
    <source>
        <dbReference type="ARBA" id="ARBA00023015"/>
    </source>
</evidence>
<comment type="caution">
    <text evidence="14">Lacks conserved residue(s) required for the propagation of feature annotation.</text>
</comment>
<evidence type="ECO:0000256" key="13">
    <source>
        <dbReference type="ARBA" id="ARBA00067820"/>
    </source>
</evidence>
<feature type="region of interest" description="Disordered" evidence="15">
    <location>
        <begin position="1934"/>
        <end position="1953"/>
    </location>
</feature>
<feature type="compositionally biased region" description="Basic and acidic residues" evidence="15">
    <location>
        <begin position="2221"/>
        <end position="2237"/>
    </location>
</feature>
<dbReference type="InterPro" id="IPR008967">
    <property type="entry name" value="p53-like_TF_DNA-bd_sf"/>
</dbReference>
<feature type="region of interest" description="Disordered" evidence="15">
    <location>
        <begin position="1235"/>
        <end position="1299"/>
    </location>
</feature>